<feature type="region of interest" description="Disordered" evidence="1">
    <location>
        <begin position="1"/>
        <end position="66"/>
    </location>
</feature>
<accession>A0A1R1SGU8</accession>
<evidence type="ECO:0000256" key="1">
    <source>
        <dbReference type="SAM" id="MobiDB-lite"/>
    </source>
</evidence>
<feature type="region of interest" description="Disordered" evidence="1">
    <location>
        <begin position="145"/>
        <end position="514"/>
    </location>
</feature>
<feature type="region of interest" description="Disordered" evidence="1">
    <location>
        <begin position="107"/>
        <end position="131"/>
    </location>
</feature>
<reference evidence="2 3" key="1">
    <citation type="submission" date="2013-05" db="EMBL/GenBank/DDBJ databases">
        <title>Genome sequence of Streptomyces sparsogenes DSM 40356.</title>
        <authorList>
            <person name="Coyne S."/>
            <person name="Seebeck F.P."/>
        </authorList>
    </citation>
    <scope>NUCLEOTIDE SEQUENCE [LARGE SCALE GENOMIC DNA]</scope>
    <source>
        <strain evidence="2 3">DSM 40356</strain>
    </source>
</reference>
<dbReference type="EMBL" id="ASQP01000292">
    <property type="protein sequence ID" value="OMI37456.1"/>
    <property type="molecule type" value="Genomic_DNA"/>
</dbReference>
<sequence length="545" mass="56245">MPGVAGPQRSGRHPLGDGGARRTLSYAGGRPRTRARGYAFGAPRSGRGDGRDHADDHGDAEHHAQDDEQLLLTVRRVLVEHWHGPSVPPPRARPVTAPAVRSDLVLDGTVAPGDEPGGDLRQHQPGHQRDGQVPAAGVLVERADQQRPGDGQQIAGALGEGGQPHHARGGPGPHADHGQGEREGAVGDAEQQRPHPGALGRREPQPGVPGEPEGPQDHHQRTLAAQPSRERGQYEGQRHAHHHGDREQQPGRGGGDPGVPEDLRHPAHGDVGGGGLEAEEDGQRPGRGALGDPGPGGGRGRGLGSGRVGGGGRARLGCGGAARAVAGEQRPGQHGDRREHRPHPEPDPPAAAQGIGHGDRDGGRARPAQRQGHGVAAGHRAHPVGEPALDEHRHEDVAHGDPGQRERAGGEEGGGSAHQGAYGQARGDGGEPGADDGARPPAAGQPGRGEAEEGEAGRGHRGEQPGDGAAHAEVGPRLFEERAEAGDGGAEIDRGEDQGEDQQAAPPWATGGLRRAGPAWLSCRCVGVGCREFLVGHARHHRMMG</sequence>
<feature type="compositionally biased region" description="Basic and acidic residues" evidence="1">
    <location>
        <begin position="46"/>
        <end position="66"/>
    </location>
</feature>
<feature type="compositionally biased region" description="Basic and acidic residues" evidence="1">
    <location>
        <begin position="174"/>
        <end position="193"/>
    </location>
</feature>
<proteinExistence type="predicted"/>
<feature type="compositionally biased region" description="Basic and acidic residues" evidence="1">
    <location>
        <begin position="118"/>
        <end position="130"/>
    </location>
</feature>
<feature type="compositionally biased region" description="Basic and acidic residues" evidence="1">
    <location>
        <begin position="449"/>
        <end position="464"/>
    </location>
</feature>
<comment type="caution">
    <text evidence="2">The sequence shown here is derived from an EMBL/GenBank/DDBJ whole genome shotgun (WGS) entry which is preliminary data.</text>
</comment>
<evidence type="ECO:0000313" key="3">
    <source>
        <dbReference type="Proteomes" id="UP000186168"/>
    </source>
</evidence>
<keyword evidence="3" id="KW-1185">Reference proteome</keyword>
<feature type="compositionally biased region" description="Basic and acidic residues" evidence="1">
    <location>
        <begin position="331"/>
        <end position="346"/>
    </location>
</feature>
<gene>
    <name evidence="2" type="ORF">SPAR_21165</name>
</gene>
<feature type="compositionally biased region" description="Basic and acidic residues" evidence="1">
    <location>
        <begin position="478"/>
        <end position="497"/>
    </location>
</feature>
<feature type="compositionally biased region" description="Gly residues" evidence="1">
    <location>
        <begin position="288"/>
        <end position="320"/>
    </location>
</feature>
<feature type="compositionally biased region" description="Basic and acidic residues" evidence="1">
    <location>
        <begin position="228"/>
        <end position="249"/>
    </location>
</feature>
<feature type="compositionally biased region" description="Basic and acidic residues" evidence="1">
    <location>
        <begin position="389"/>
        <end position="410"/>
    </location>
</feature>
<protein>
    <submittedName>
        <fullName evidence="2">Glycine-rich cell wall structural protein 1.8</fullName>
    </submittedName>
</protein>
<organism evidence="2 3">
    <name type="scientific">Streptomyces sparsogenes DSM 40356</name>
    <dbReference type="NCBI Taxonomy" id="1331668"/>
    <lineage>
        <taxon>Bacteria</taxon>
        <taxon>Bacillati</taxon>
        <taxon>Actinomycetota</taxon>
        <taxon>Actinomycetes</taxon>
        <taxon>Kitasatosporales</taxon>
        <taxon>Streptomycetaceae</taxon>
        <taxon>Streptomyces</taxon>
    </lineage>
</organism>
<name>A0A1R1SGU8_9ACTN</name>
<evidence type="ECO:0000313" key="2">
    <source>
        <dbReference type="EMBL" id="OMI37456.1"/>
    </source>
</evidence>
<dbReference type="Proteomes" id="UP000186168">
    <property type="component" value="Unassembled WGS sequence"/>
</dbReference>
<dbReference type="AlphaFoldDB" id="A0A1R1SGU8"/>